<evidence type="ECO:0000313" key="1">
    <source>
        <dbReference type="EMBL" id="GAJ03162.1"/>
    </source>
</evidence>
<organism evidence="1">
    <name type="scientific">marine sediment metagenome</name>
    <dbReference type="NCBI Taxonomy" id="412755"/>
    <lineage>
        <taxon>unclassified sequences</taxon>
        <taxon>metagenomes</taxon>
        <taxon>ecological metagenomes</taxon>
    </lineage>
</organism>
<name>X1UHV5_9ZZZZ</name>
<dbReference type="EMBL" id="BARW01034041">
    <property type="protein sequence ID" value="GAJ03162.1"/>
    <property type="molecule type" value="Genomic_DNA"/>
</dbReference>
<accession>X1UHV5</accession>
<sequence length="135" mass="14670">MHPLVEPLGLADTVVKSPSITRDELLGLKDSIVKDASVTRTELLGLVDTLAKGVALPLSEVLGLLDTHTRAWSIQRTYIESLGLEDRVSKHISLHALTEVLGLMDSISYSKNPTILAKLIRKYIQLEDIGGGGEE</sequence>
<dbReference type="AlphaFoldDB" id="X1UHV5"/>
<comment type="caution">
    <text evidence="1">The sequence shown here is derived from an EMBL/GenBank/DDBJ whole genome shotgun (WGS) entry which is preliminary data.</text>
</comment>
<protein>
    <submittedName>
        <fullName evidence="1">Uncharacterized protein</fullName>
    </submittedName>
</protein>
<proteinExistence type="predicted"/>
<gene>
    <name evidence="1" type="ORF">S12H4_53471</name>
</gene>
<reference evidence="1" key="1">
    <citation type="journal article" date="2014" name="Front. Microbiol.">
        <title>High frequency of phylogenetically diverse reductive dehalogenase-homologous genes in deep subseafloor sedimentary metagenomes.</title>
        <authorList>
            <person name="Kawai M."/>
            <person name="Futagami T."/>
            <person name="Toyoda A."/>
            <person name="Takaki Y."/>
            <person name="Nishi S."/>
            <person name="Hori S."/>
            <person name="Arai W."/>
            <person name="Tsubouchi T."/>
            <person name="Morono Y."/>
            <person name="Uchiyama I."/>
            <person name="Ito T."/>
            <person name="Fujiyama A."/>
            <person name="Inagaki F."/>
            <person name="Takami H."/>
        </authorList>
    </citation>
    <scope>NUCLEOTIDE SEQUENCE</scope>
    <source>
        <strain evidence="1">Expedition CK06-06</strain>
    </source>
</reference>